<sequence>MRSFARHIALPVLATAALLTTLTGCGSGISLDEPIEGPLWRLTQLGDESITPGGDAQIQFDRSSGRVSGSGGCNRVSGTYTRSGISLRIGQLAATRMACADPVRGANEAQFLSALQSTTSYSLAPGRLALLDAGGRTVATLSSGNR</sequence>
<accession>A0A0D0M2H5</accession>
<comment type="caution">
    <text evidence="3">The sequence shown here is derived from an EMBL/GenBank/DDBJ whole genome shotgun (WGS) entry which is preliminary data.</text>
</comment>
<proteinExistence type="predicted"/>
<dbReference type="Proteomes" id="UP000032067">
    <property type="component" value="Unassembled WGS sequence"/>
</dbReference>
<dbReference type="OrthoDB" id="5348860at2"/>
<gene>
    <name evidence="3" type="ORF">RT97_03710</name>
</gene>
<dbReference type="PANTHER" id="PTHR35535">
    <property type="entry name" value="HEAT SHOCK PROTEIN HSLJ"/>
    <property type="match status" value="1"/>
</dbReference>
<dbReference type="InterPro" id="IPR005184">
    <property type="entry name" value="DUF306_Meta_HslJ"/>
</dbReference>
<dbReference type="InterPro" id="IPR053147">
    <property type="entry name" value="Hsp_HslJ-like"/>
</dbReference>
<dbReference type="Gene3D" id="2.40.128.270">
    <property type="match status" value="1"/>
</dbReference>
<protein>
    <submittedName>
        <fullName evidence="3">Heat-shock protein</fullName>
    </submittedName>
</protein>
<organism evidence="3 4">
    <name type="scientific">Variovorax paradoxus</name>
    <dbReference type="NCBI Taxonomy" id="34073"/>
    <lineage>
        <taxon>Bacteria</taxon>
        <taxon>Pseudomonadati</taxon>
        <taxon>Pseudomonadota</taxon>
        <taxon>Betaproteobacteria</taxon>
        <taxon>Burkholderiales</taxon>
        <taxon>Comamonadaceae</taxon>
        <taxon>Variovorax</taxon>
    </lineage>
</organism>
<dbReference type="AlphaFoldDB" id="A0A0D0M2H5"/>
<evidence type="ECO:0000313" key="4">
    <source>
        <dbReference type="Proteomes" id="UP000032067"/>
    </source>
</evidence>
<dbReference type="PANTHER" id="PTHR35535:SF1">
    <property type="entry name" value="HEAT SHOCK PROTEIN HSLJ"/>
    <property type="match status" value="1"/>
</dbReference>
<reference evidence="3 4" key="1">
    <citation type="submission" date="2014-12" db="EMBL/GenBank/DDBJ databases">
        <title>16Stimator: statistical estimation of ribosomal gene copy numbers from draft genome assemblies.</title>
        <authorList>
            <person name="Perisin M.A."/>
            <person name="Vetter M."/>
            <person name="Gilbert J.A."/>
            <person name="Bergelson J."/>
        </authorList>
    </citation>
    <scope>NUCLEOTIDE SEQUENCE [LARGE SCALE GENOMIC DNA]</scope>
    <source>
        <strain evidence="3 4">MEDvA23</strain>
    </source>
</reference>
<dbReference type="PROSITE" id="PS51257">
    <property type="entry name" value="PROKAR_LIPOPROTEIN"/>
    <property type="match status" value="1"/>
</dbReference>
<feature type="domain" description="DUF306" evidence="2">
    <location>
        <begin position="33"/>
        <end position="141"/>
    </location>
</feature>
<dbReference type="Pfam" id="PF03724">
    <property type="entry name" value="META"/>
    <property type="match status" value="1"/>
</dbReference>
<feature type="chain" id="PRO_5002227652" evidence="1">
    <location>
        <begin position="17"/>
        <end position="146"/>
    </location>
</feature>
<dbReference type="EMBL" id="JXQQ01000008">
    <property type="protein sequence ID" value="KIQ35883.1"/>
    <property type="molecule type" value="Genomic_DNA"/>
</dbReference>
<dbReference type="RefSeq" id="WP_042577436.1">
    <property type="nucleotide sequence ID" value="NZ_JXQQ01000008.1"/>
</dbReference>
<evidence type="ECO:0000259" key="2">
    <source>
        <dbReference type="Pfam" id="PF03724"/>
    </source>
</evidence>
<dbReference type="InterPro" id="IPR038670">
    <property type="entry name" value="HslJ-like_sf"/>
</dbReference>
<feature type="signal peptide" evidence="1">
    <location>
        <begin position="1"/>
        <end position="16"/>
    </location>
</feature>
<evidence type="ECO:0000313" key="3">
    <source>
        <dbReference type="EMBL" id="KIQ35883.1"/>
    </source>
</evidence>
<evidence type="ECO:0000256" key="1">
    <source>
        <dbReference type="SAM" id="SignalP"/>
    </source>
</evidence>
<keyword evidence="1" id="KW-0732">Signal</keyword>
<name>A0A0D0M2H5_VARPD</name>